<protein>
    <submittedName>
        <fullName evidence="1">Uncharacterized protein</fullName>
    </submittedName>
</protein>
<evidence type="ECO:0000313" key="1">
    <source>
        <dbReference type="EMBL" id="KAI3681012.1"/>
    </source>
</evidence>
<dbReference type="Proteomes" id="UP001055879">
    <property type="component" value="Linkage Group LG13"/>
</dbReference>
<reference evidence="2" key="1">
    <citation type="journal article" date="2022" name="Mol. Ecol. Resour.">
        <title>The genomes of chicory, endive, great burdock and yacon provide insights into Asteraceae palaeo-polyploidization history and plant inulin production.</title>
        <authorList>
            <person name="Fan W."/>
            <person name="Wang S."/>
            <person name="Wang H."/>
            <person name="Wang A."/>
            <person name="Jiang F."/>
            <person name="Liu H."/>
            <person name="Zhao H."/>
            <person name="Xu D."/>
            <person name="Zhang Y."/>
        </authorList>
    </citation>
    <scope>NUCLEOTIDE SEQUENCE [LARGE SCALE GENOMIC DNA]</scope>
    <source>
        <strain evidence="2">cv. Niubang</strain>
    </source>
</reference>
<reference evidence="1 2" key="2">
    <citation type="journal article" date="2022" name="Mol. Ecol. Resour.">
        <title>The genomes of chicory, endive, great burdock and yacon provide insights into Asteraceae paleo-polyploidization history and plant inulin production.</title>
        <authorList>
            <person name="Fan W."/>
            <person name="Wang S."/>
            <person name="Wang H."/>
            <person name="Wang A."/>
            <person name="Jiang F."/>
            <person name="Liu H."/>
            <person name="Zhao H."/>
            <person name="Xu D."/>
            <person name="Zhang Y."/>
        </authorList>
    </citation>
    <scope>NUCLEOTIDE SEQUENCE [LARGE SCALE GENOMIC DNA]</scope>
    <source>
        <strain evidence="2">cv. Niubang</strain>
    </source>
</reference>
<comment type="caution">
    <text evidence="1">The sequence shown here is derived from an EMBL/GenBank/DDBJ whole genome shotgun (WGS) entry which is preliminary data.</text>
</comment>
<evidence type="ECO:0000313" key="2">
    <source>
        <dbReference type="Proteomes" id="UP001055879"/>
    </source>
</evidence>
<organism evidence="1 2">
    <name type="scientific">Arctium lappa</name>
    <name type="common">Greater burdock</name>
    <name type="synonym">Lappa major</name>
    <dbReference type="NCBI Taxonomy" id="4217"/>
    <lineage>
        <taxon>Eukaryota</taxon>
        <taxon>Viridiplantae</taxon>
        <taxon>Streptophyta</taxon>
        <taxon>Embryophyta</taxon>
        <taxon>Tracheophyta</taxon>
        <taxon>Spermatophyta</taxon>
        <taxon>Magnoliopsida</taxon>
        <taxon>eudicotyledons</taxon>
        <taxon>Gunneridae</taxon>
        <taxon>Pentapetalae</taxon>
        <taxon>asterids</taxon>
        <taxon>campanulids</taxon>
        <taxon>Asterales</taxon>
        <taxon>Asteraceae</taxon>
        <taxon>Carduoideae</taxon>
        <taxon>Cardueae</taxon>
        <taxon>Arctiinae</taxon>
        <taxon>Arctium</taxon>
    </lineage>
</organism>
<accession>A0ACB8Y6R2</accession>
<gene>
    <name evidence="1" type="ORF">L6452_35793</name>
</gene>
<name>A0ACB8Y6R2_ARCLA</name>
<sequence>MGFDEVASRSCIVSRGFNKKLQTTIIRKTSRKKKTSKLINPQKNLHFCSPAILSKSIHHTSVQWICPIFDSSNQPF</sequence>
<keyword evidence="2" id="KW-1185">Reference proteome</keyword>
<proteinExistence type="predicted"/>
<dbReference type="EMBL" id="CM042059">
    <property type="protein sequence ID" value="KAI3681012.1"/>
    <property type="molecule type" value="Genomic_DNA"/>
</dbReference>